<reference evidence="7" key="1">
    <citation type="submission" date="2022-11" db="EMBL/GenBank/DDBJ databases">
        <title>Centuries of genome instability and evolution in soft-shell clam transmissible cancer (bioRxiv).</title>
        <authorList>
            <person name="Hart S.F.M."/>
            <person name="Yonemitsu M.A."/>
            <person name="Giersch R.M."/>
            <person name="Beal B.F."/>
            <person name="Arriagada G."/>
            <person name="Davis B.W."/>
            <person name="Ostrander E.A."/>
            <person name="Goff S.P."/>
            <person name="Metzger M.J."/>
        </authorList>
    </citation>
    <scope>NUCLEOTIDE SEQUENCE</scope>
    <source>
        <strain evidence="7">MELC-2E11</strain>
        <tissue evidence="7">Siphon/mantle</tissue>
    </source>
</reference>
<name>A0ABY7E4T2_MYAAR</name>
<organism evidence="7 8">
    <name type="scientific">Mya arenaria</name>
    <name type="common">Soft-shell clam</name>
    <dbReference type="NCBI Taxonomy" id="6604"/>
    <lineage>
        <taxon>Eukaryota</taxon>
        <taxon>Metazoa</taxon>
        <taxon>Spiralia</taxon>
        <taxon>Lophotrochozoa</taxon>
        <taxon>Mollusca</taxon>
        <taxon>Bivalvia</taxon>
        <taxon>Autobranchia</taxon>
        <taxon>Heteroconchia</taxon>
        <taxon>Euheterodonta</taxon>
        <taxon>Imparidentia</taxon>
        <taxon>Neoheterodontei</taxon>
        <taxon>Myida</taxon>
        <taxon>Myoidea</taxon>
        <taxon>Myidae</taxon>
        <taxon>Mya</taxon>
    </lineage>
</organism>
<evidence type="ECO:0000256" key="6">
    <source>
        <dbReference type="RuleBase" id="RU361218"/>
    </source>
</evidence>
<dbReference type="Proteomes" id="UP001164746">
    <property type="component" value="Chromosome 5"/>
</dbReference>
<dbReference type="CDD" id="cd03156">
    <property type="entry name" value="uroplakin_I_like_LEL"/>
    <property type="match status" value="1"/>
</dbReference>
<dbReference type="Gene3D" id="1.10.1450.10">
    <property type="entry name" value="Tetraspanin"/>
    <property type="match status" value="1"/>
</dbReference>
<evidence type="ECO:0000256" key="1">
    <source>
        <dbReference type="ARBA" id="ARBA00004141"/>
    </source>
</evidence>
<dbReference type="PROSITE" id="PS00421">
    <property type="entry name" value="TM4_1"/>
    <property type="match status" value="1"/>
</dbReference>
<evidence type="ECO:0000256" key="2">
    <source>
        <dbReference type="ARBA" id="ARBA00006840"/>
    </source>
</evidence>
<proteinExistence type="inferred from homology"/>
<comment type="caution">
    <text evidence="6">Lacks conserved residue(s) required for the propagation of feature annotation.</text>
</comment>
<evidence type="ECO:0000313" key="8">
    <source>
        <dbReference type="Proteomes" id="UP001164746"/>
    </source>
</evidence>
<feature type="transmembrane region" description="Helical" evidence="6">
    <location>
        <begin position="69"/>
        <end position="92"/>
    </location>
</feature>
<accession>A0ABY7E4T2</accession>
<comment type="similarity">
    <text evidence="2 6">Belongs to the tetraspanin (TM4SF) family.</text>
</comment>
<dbReference type="PIRSF" id="PIRSF002419">
    <property type="entry name" value="Tetraspanin"/>
    <property type="match status" value="1"/>
</dbReference>
<dbReference type="InterPro" id="IPR000301">
    <property type="entry name" value="Tetraspanin_animals"/>
</dbReference>
<evidence type="ECO:0000313" key="7">
    <source>
        <dbReference type="EMBL" id="WAR05008.1"/>
    </source>
</evidence>
<comment type="subcellular location">
    <subcellularLocation>
        <location evidence="1 6">Membrane</location>
        <topology evidence="1 6">Multi-pass membrane protein</topology>
    </subcellularLocation>
</comment>
<feature type="transmembrane region" description="Helical" evidence="6">
    <location>
        <begin position="36"/>
        <end position="57"/>
    </location>
</feature>
<keyword evidence="3 6" id="KW-0812">Transmembrane</keyword>
<dbReference type="Pfam" id="PF00335">
    <property type="entry name" value="Tetraspanin"/>
    <property type="match status" value="1"/>
</dbReference>
<dbReference type="InterPro" id="IPR008952">
    <property type="entry name" value="Tetraspanin_EC2_sf"/>
</dbReference>
<keyword evidence="8" id="KW-1185">Reference proteome</keyword>
<feature type="transmembrane region" description="Helical" evidence="6">
    <location>
        <begin position="209"/>
        <end position="232"/>
    </location>
</feature>
<dbReference type="EMBL" id="CP111016">
    <property type="protein sequence ID" value="WAR05008.1"/>
    <property type="molecule type" value="Genomic_DNA"/>
</dbReference>
<protein>
    <recommendedName>
        <fullName evidence="6">Tetraspanin</fullName>
    </recommendedName>
</protein>
<sequence length="241" mass="25930">MSTDAEHYVVFFWSGEVVACPDKYCVNVQDIDIGQVMINISIGLILGGLVLLGLSFLGCCGACCRFEFILYVYAVIIGVCLIGESVGVGLLYGKPSLVKDEARSSLSIYKGLASDDVYSLAWNIVMIQFQCCGVDSYRDFNVSKSWNRNPVPNDASLTLETPVACCKTLPSGTSQSEFQCALQYSSATSNGDQGCFDSIWKESLGNTAIAVPVLVVLAVIQILFIISAVSVARAEDRVSPI</sequence>
<keyword evidence="4 6" id="KW-1133">Transmembrane helix</keyword>
<dbReference type="InterPro" id="IPR018499">
    <property type="entry name" value="Tetraspanin/Peripherin"/>
</dbReference>
<evidence type="ECO:0000256" key="3">
    <source>
        <dbReference type="ARBA" id="ARBA00022692"/>
    </source>
</evidence>
<evidence type="ECO:0000256" key="5">
    <source>
        <dbReference type="ARBA" id="ARBA00023136"/>
    </source>
</evidence>
<dbReference type="PANTHER" id="PTHR19282">
    <property type="entry name" value="TETRASPANIN"/>
    <property type="match status" value="1"/>
</dbReference>
<dbReference type="PANTHER" id="PTHR19282:SF544">
    <property type="entry name" value="TETRASPANIN"/>
    <property type="match status" value="1"/>
</dbReference>
<dbReference type="InterPro" id="IPR018503">
    <property type="entry name" value="Tetraspanin_CS"/>
</dbReference>
<evidence type="ECO:0000256" key="4">
    <source>
        <dbReference type="ARBA" id="ARBA00022989"/>
    </source>
</evidence>
<dbReference type="SUPFAM" id="SSF48652">
    <property type="entry name" value="Tetraspanin"/>
    <property type="match status" value="1"/>
</dbReference>
<keyword evidence="5 6" id="KW-0472">Membrane</keyword>
<dbReference type="PRINTS" id="PR00259">
    <property type="entry name" value="TMFOUR"/>
</dbReference>
<gene>
    <name evidence="7" type="ORF">MAR_020377</name>
</gene>